<reference evidence="2" key="1">
    <citation type="submission" date="2022-06" db="EMBL/GenBank/DDBJ databases">
        <title>Isolation and Genomics of Futiania mangrovii gen. nov., sp. nov., a Rare and Metabolically-versatile member in the Class Alphaproteobacteria.</title>
        <authorList>
            <person name="Liu L."/>
            <person name="Huang W.-C."/>
            <person name="Pan J."/>
            <person name="Li J."/>
            <person name="Huang Y."/>
            <person name="Du H."/>
            <person name="Liu Y."/>
            <person name="Li M."/>
        </authorList>
    </citation>
    <scope>NUCLEOTIDE SEQUENCE</scope>
    <source>
        <strain evidence="2">FT118</strain>
    </source>
</reference>
<feature type="transmembrane region" description="Helical" evidence="1">
    <location>
        <begin position="15"/>
        <end position="38"/>
    </location>
</feature>
<keyword evidence="3" id="KW-1185">Reference proteome</keyword>
<comment type="caution">
    <text evidence="2">The sequence shown here is derived from an EMBL/GenBank/DDBJ whole genome shotgun (WGS) entry which is preliminary data.</text>
</comment>
<evidence type="ECO:0000256" key="1">
    <source>
        <dbReference type="SAM" id="Phobius"/>
    </source>
</evidence>
<accession>A0A9J6PFW4</accession>
<dbReference type="RefSeq" id="WP_269333572.1">
    <property type="nucleotide sequence ID" value="NZ_JAMZFT010000003.1"/>
</dbReference>
<organism evidence="2 3">
    <name type="scientific">Futiania mangrovi</name>
    <dbReference type="NCBI Taxonomy" id="2959716"/>
    <lineage>
        <taxon>Bacteria</taxon>
        <taxon>Pseudomonadati</taxon>
        <taxon>Pseudomonadota</taxon>
        <taxon>Alphaproteobacteria</taxon>
        <taxon>Futianiales</taxon>
        <taxon>Futianiaceae</taxon>
        <taxon>Futiania</taxon>
    </lineage>
</organism>
<keyword evidence="1" id="KW-1133">Transmembrane helix</keyword>
<gene>
    <name evidence="2" type="ORF">NJQ99_14395</name>
</gene>
<evidence type="ECO:0000313" key="3">
    <source>
        <dbReference type="Proteomes" id="UP001055804"/>
    </source>
</evidence>
<keyword evidence="1" id="KW-0472">Membrane</keyword>
<evidence type="ECO:0000313" key="2">
    <source>
        <dbReference type="EMBL" id="MCP1337609.1"/>
    </source>
</evidence>
<dbReference type="AlphaFoldDB" id="A0A9J6PFW4"/>
<dbReference type="Proteomes" id="UP001055804">
    <property type="component" value="Unassembled WGS sequence"/>
</dbReference>
<keyword evidence="1" id="KW-0812">Transmembrane</keyword>
<proteinExistence type="predicted"/>
<name>A0A9J6PFW4_9PROT</name>
<protein>
    <recommendedName>
        <fullName evidence="4">Cytochrome C oxidase assembly protein</fullName>
    </recommendedName>
</protein>
<evidence type="ECO:0008006" key="4">
    <source>
        <dbReference type="Google" id="ProtNLM"/>
    </source>
</evidence>
<dbReference type="EMBL" id="JAMZFT010000003">
    <property type="protein sequence ID" value="MCP1337609.1"/>
    <property type="molecule type" value="Genomic_DNA"/>
</dbReference>
<sequence>MPLHREHKRRKGRNIAVALVLGALVVLFFLITVVKVGVQILDRPL</sequence>